<dbReference type="Proteomes" id="UP000193560">
    <property type="component" value="Unassembled WGS sequence"/>
</dbReference>
<evidence type="ECO:0000256" key="1">
    <source>
        <dbReference type="SAM" id="Phobius"/>
    </source>
</evidence>
<comment type="caution">
    <text evidence="2">The sequence shown here is derived from an EMBL/GenBank/DDBJ whole genome shotgun (WGS) entry which is preliminary data.</text>
</comment>
<keyword evidence="1" id="KW-0472">Membrane</keyword>
<accession>A0A1X2IYP9</accession>
<dbReference type="EMBL" id="MCGE01000002">
    <property type="protein sequence ID" value="ORZ24479.1"/>
    <property type="molecule type" value="Genomic_DNA"/>
</dbReference>
<organism evidence="2 3">
    <name type="scientific">Absidia repens</name>
    <dbReference type="NCBI Taxonomy" id="90262"/>
    <lineage>
        <taxon>Eukaryota</taxon>
        <taxon>Fungi</taxon>
        <taxon>Fungi incertae sedis</taxon>
        <taxon>Mucoromycota</taxon>
        <taxon>Mucoromycotina</taxon>
        <taxon>Mucoromycetes</taxon>
        <taxon>Mucorales</taxon>
        <taxon>Cunninghamellaceae</taxon>
        <taxon>Absidia</taxon>
    </lineage>
</organism>
<name>A0A1X2IYP9_9FUNG</name>
<evidence type="ECO:0000313" key="2">
    <source>
        <dbReference type="EMBL" id="ORZ24479.1"/>
    </source>
</evidence>
<protein>
    <submittedName>
        <fullName evidence="2">Uncharacterized protein</fullName>
    </submittedName>
</protein>
<keyword evidence="1" id="KW-0812">Transmembrane</keyword>
<feature type="non-terminal residue" evidence="2">
    <location>
        <position position="59"/>
    </location>
</feature>
<dbReference type="AlphaFoldDB" id="A0A1X2IYP9"/>
<gene>
    <name evidence="2" type="ORF">BCR42DRAFT_403039</name>
</gene>
<proteinExistence type="predicted"/>
<feature type="transmembrane region" description="Helical" evidence="1">
    <location>
        <begin position="30"/>
        <end position="52"/>
    </location>
</feature>
<keyword evidence="3" id="KW-1185">Reference proteome</keyword>
<evidence type="ECO:0000313" key="3">
    <source>
        <dbReference type="Proteomes" id="UP000193560"/>
    </source>
</evidence>
<reference evidence="2 3" key="1">
    <citation type="submission" date="2016-07" db="EMBL/GenBank/DDBJ databases">
        <title>Pervasive Adenine N6-methylation of Active Genes in Fungi.</title>
        <authorList>
            <consortium name="DOE Joint Genome Institute"/>
            <person name="Mondo S.J."/>
            <person name="Dannebaum R.O."/>
            <person name="Kuo R.C."/>
            <person name="Labutti K."/>
            <person name="Haridas S."/>
            <person name="Kuo A."/>
            <person name="Salamov A."/>
            <person name="Ahrendt S.R."/>
            <person name="Lipzen A."/>
            <person name="Sullivan W."/>
            <person name="Andreopoulos W.B."/>
            <person name="Clum A."/>
            <person name="Lindquist E."/>
            <person name="Daum C."/>
            <person name="Ramamoorthy G.K."/>
            <person name="Gryganskyi A."/>
            <person name="Culley D."/>
            <person name="Magnuson J.K."/>
            <person name="James T.Y."/>
            <person name="O'Malley M.A."/>
            <person name="Stajich J.E."/>
            <person name="Spatafora J.W."/>
            <person name="Visel A."/>
            <person name="Grigoriev I.V."/>
        </authorList>
    </citation>
    <scope>NUCLEOTIDE SEQUENCE [LARGE SCALE GENOMIC DNA]</scope>
    <source>
        <strain evidence="2 3">NRRL 1336</strain>
    </source>
</reference>
<keyword evidence="1" id="KW-1133">Transmembrane helix</keyword>
<sequence>MRRAHNYHIIIVSQKTSYNFTAQNKKFTPLFFSLSFFFLYLFCLRSLIYFFYPFFPKYS</sequence>